<evidence type="ECO:0000256" key="2">
    <source>
        <dbReference type="PROSITE-ProRule" id="PRU00268"/>
    </source>
</evidence>
<dbReference type="GO" id="GO:0003723">
    <property type="term" value="F:RNA binding"/>
    <property type="evidence" value="ECO:0007669"/>
    <property type="project" value="UniProtKB-KW"/>
</dbReference>
<dbReference type="OrthoDB" id="309483at2759"/>
<accession>I7M4M7</accession>
<dbReference type="GO" id="GO:1990904">
    <property type="term" value="C:ribonucleoprotein complex"/>
    <property type="evidence" value="ECO:0007669"/>
    <property type="project" value="UniProtKB-UniRule"/>
</dbReference>
<dbReference type="HOGENOM" id="CLU_067968_0_0_1"/>
<dbReference type="AlphaFoldDB" id="I7M4M7"/>
<evidence type="ECO:0000259" key="3">
    <source>
        <dbReference type="PROSITE" id="PS50881"/>
    </source>
</evidence>
<organism evidence="4 5">
    <name type="scientific">Tetrahymena thermophila (strain SB210)</name>
    <dbReference type="NCBI Taxonomy" id="312017"/>
    <lineage>
        <taxon>Eukaryota</taxon>
        <taxon>Sar</taxon>
        <taxon>Alveolata</taxon>
        <taxon>Ciliophora</taxon>
        <taxon>Intramacronucleata</taxon>
        <taxon>Oligohymenophorea</taxon>
        <taxon>Hymenostomatida</taxon>
        <taxon>Tetrahymenina</taxon>
        <taxon>Tetrahymenidae</taxon>
        <taxon>Tetrahymena</taxon>
    </lineage>
</organism>
<gene>
    <name evidence="4" type="ORF">TTHERM_00497450</name>
</gene>
<dbReference type="GO" id="GO:0003735">
    <property type="term" value="F:structural constituent of ribosome"/>
    <property type="evidence" value="ECO:0007669"/>
    <property type="project" value="UniProtKB-UniRule"/>
</dbReference>
<dbReference type="SUPFAM" id="SSF54768">
    <property type="entry name" value="dsRNA-binding domain-like"/>
    <property type="match status" value="1"/>
</dbReference>
<dbReference type="GO" id="GO:0005840">
    <property type="term" value="C:ribosome"/>
    <property type="evidence" value="ECO:0007669"/>
    <property type="project" value="UniProtKB-KW"/>
</dbReference>
<dbReference type="InterPro" id="IPR014721">
    <property type="entry name" value="Ribsml_uS5_D2-typ_fold_subgr"/>
</dbReference>
<feature type="domain" description="S5 DRBM" evidence="3">
    <location>
        <begin position="181"/>
        <end position="244"/>
    </location>
</feature>
<dbReference type="PDB" id="6Z1P">
    <property type="method" value="EM"/>
    <property type="resolution" value="3.70 A"/>
    <property type="chains" value="Bf=1-351"/>
</dbReference>
<dbReference type="GO" id="GO:0006412">
    <property type="term" value="P:translation"/>
    <property type="evidence" value="ECO:0007669"/>
    <property type="project" value="InterPro"/>
</dbReference>
<dbReference type="InParanoid" id="I7M4M7"/>
<dbReference type="KEGG" id="tet:TTHERM_00497450"/>
<keyword evidence="2 4" id="KW-0689">Ribosomal protein</keyword>
<evidence type="ECO:0000256" key="1">
    <source>
        <dbReference type="ARBA" id="ARBA00022884"/>
    </source>
</evidence>
<reference evidence="6" key="2">
    <citation type="journal article" date="2020" name="Elife">
        <title>Ciliate mitoribosome illuminates evolutionary steps of mitochondrial translation.</title>
        <authorList>
            <person name="Tobiasson V."/>
            <person name="Amunts A."/>
        </authorList>
    </citation>
    <scope>STRUCTURE BY ELECTRON MICROSCOPY (3.70 ANGSTROMS)</scope>
</reference>
<dbReference type="STRING" id="312017.I7M4M7"/>
<sequence>MKNIGLTFKLVQQFSRSGTIVKTMQKISDKFKVKQTVADKQKLQSFLTEQTRDGSIKETIDVTAKYDAEFKTFIKDYQAKHKQYPHILDLSHYSRENSTLSKSNQLRQEEIDMIEEFRNRKIKKINEPIDLIDYSKDPEINEADEEAGEEDFTLHQDPYIQEDRNHGYKAKEMRMGLNDDFMIVLLDRDVTTQVTTLNRVNHFRYLIFMGNANGLVGYGKGKGSDFEEALDNAILHCKRNLIAVPLDIFHTVPEPLEGHFNGFQIKIHPSRTFNPWGAPVLASMLLLTGLRHCRFKTISKKVNSYALCMAYFRMITKNRTPKDICEQTGKKIYRENWGAPYFLNHVSQNFL</sequence>
<dbReference type="EMBL" id="GG662212">
    <property type="protein sequence ID" value="EAS07692.1"/>
    <property type="molecule type" value="Genomic_DNA"/>
</dbReference>
<dbReference type="InterPro" id="IPR000851">
    <property type="entry name" value="Ribosomal_uS5"/>
</dbReference>
<dbReference type="EMDB" id="EMD-11032"/>
<name>I7M4M7_TETTS</name>
<dbReference type="RefSeq" id="XP_001027934.1">
    <property type="nucleotide sequence ID" value="XM_001027934.3"/>
</dbReference>
<dbReference type="PROSITE" id="PS50881">
    <property type="entry name" value="S5_DSRBD"/>
    <property type="match status" value="1"/>
</dbReference>
<reference evidence="5" key="1">
    <citation type="journal article" date="2006" name="PLoS Biol.">
        <title>Macronuclear genome sequence of the ciliate Tetrahymena thermophila, a model eukaryote.</title>
        <authorList>
            <person name="Eisen J.A."/>
            <person name="Coyne R.S."/>
            <person name="Wu M."/>
            <person name="Wu D."/>
            <person name="Thiagarajan M."/>
            <person name="Wortman J.R."/>
            <person name="Badger J.H."/>
            <person name="Ren Q."/>
            <person name="Amedeo P."/>
            <person name="Jones K.M."/>
            <person name="Tallon L.J."/>
            <person name="Delcher A.L."/>
            <person name="Salzberg S.L."/>
            <person name="Silva J.C."/>
            <person name="Haas B.J."/>
            <person name="Majoros W.H."/>
            <person name="Farzad M."/>
            <person name="Carlton J.M."/>
            <person name="Smith R.K. Jr."/>
            <person name="Garg J."/>
            <person name="Pearlman R.E."/>
            <person name="Karrer K.M."/>
            <person name="Sun L."/>
            <person name="Manning G."/>
            <person name="Elde N.C."/>
            <person name="Turkewitz A.P."/>
            <person name="Asai D.J."/>
            <person name="Wilkes D.E."/>
            <person name="Wang Y."/>
            <person name="Cai H."/>
            <person name="Collins K."/>
            <person name="Stewart B.A."/>
            <person name="Lee S.R."/>
            <person name="Wilamowska K."/>
            <person name="Weinberg Z."/>
            <person name="Ruzzo W.L."/>
            <person name="Wloga D."/>
            <person name="Gaertig J."/>
            <person name="Frankel J."/>
            <person name="Tsao C.-C."/>
            <person name="Gorovsky M.A."/>
            <person name="Keeling P.J."/>
            <person name="Waller R.F."/>
            <person name="Patron N.J."/>
            <person name="Cherry J.M."/>
            <person name="Stover N.A."/>
            <person name="Krieger C.J."/>
            <person name="del Toro C."/>
            <person name="Ryder H.F."/>
            <person name="Williamson S.C."/>
            <person name="Barbeau R.A."/>
            <person name="Hamilton E.P."/>
            <person name="Orias E."/>
        </authorList>
    </citation>
    <scope>NUCLEOTIDE SEQUENCE [LARGE SCALE GENOMIC DNA]</scope>
    <source>
        <strain evidence="5">SB210</strain>
    </source>
</reference>
<protein>
    <submittedName>
        <fullName evidence="4">30S ribosomal protein S5</fullName>
    </submittedName>
</protein>
<dbReference type="GeneID" id="7829347"/>
<evidence type="ECO:0000313" key="4">
    <source>
        <dbReference type="EMBL" id="EAS07692.1"/>
    </source>
</evidence>
<dbReference type="Pfam" id="PF00333">
    <property type="entry name" value="Ribosomal_S5"/>
    <property type="match status" value="1"/>
</dbReference>
<dbReference type="Gene3D" id="3.30.230.10">
    <property type="match status" value="1"/>
</dbReference>
<dbReference type="OMA" id="LTGIHHC"/>
<keyword evidence="1" id="KW-0694">RNA-binding</keyword>
<dbReference type="PANTHER" id="PTHR48432:SF1">
    <property type="entry name" value="S5 DRBM DOMAIN-CONTAINING PROTEIN"/>
    <property type="match status" value="1"/>
</dbReference>
<proteinExistence type="evidence at protein level"/>
<evidence type="ECO:0007829" key="6">
    <source>
        <dbReference type="PDB" id="6Z1P"/>
    </source>
</evidence>
<dbReference type="InterPro" id="IPR013810">
    <property type="entry name" value="Ribosomal_uS5_N"/>
</dbReference>
<dbReference type="PANTHER" id="PTHR48432">
    <property type="entry name" value="S5 DRBM DOMAIN-CONTAINING PROTEIN"/>
    <property type="match status" value="1"/>
</dbReference>
<keyword evidence="6" id="KW-0002">3D-structure</keyword>
<dbReference type="Proteomes" id="UP000009168">
    <property type="component" value="Unassembled WGS sequence"/>
</dbReference>
<keyword evidence="5" id="KW-1185">Reference proteome</keyword>
<dbReference type="eggNOG" id="ENOG502RT25">
    <property type="taxonomic scope" value="Eukaryota"/>
</dbReference>
<evidence type="ECO:0000313" key="5">
    <source>
        <dbReference type="Proteomes" id="UP000009168"/>
    </source>
</evidence>
<keyword evidence="2" id="KW-0687">Ribonucleoprotein</keyword>
<dbReference type="Gene3D" id="3.30.160.20">
    <property type="match status" value="1"/>
</dbReference>